<dbReference type="EMBL" id="LAJE02000362">
    <property type="protein sequence ID" value="OEO28703.1"/>
    <property type="molecule type" value="Genomic_DNA"/>
</dbReference>
<sequence>MLDSLCLITGPRTGANHLMQLGDNFAELKSFPELFNSLAERIEPDHVLDRATAAARAEHKRVLTFKLWHDTLEPETVEQLVLSRPGVRVIFVVRRQIDAYVSWCKAISVHKWQEVDTSEVRLNLDIADFAAWMDAQERWYDRWRNWLNRRFLPSPILRYETDIDQPPEGALRRFSAAAAQVGVTLRVPAVLSSAGLVKQDRVKAAADKVDNWPAFSKALVAQGLEKRAFGYPV</sequence>
<proteinExistence type="predicted"/>
<dbReference type="SUPFAM" id="SSF52540">
    <property type="entry name" value="P-loop containing nucleoside triphosphate hydrolases"/>
    <property type="match status" value="1"/>
</dbReference>
<evidence type="ECO:0008006" key="3">
    <source>
        <dbReference type="Google" id="ProtNLM"/>
    </source>
</evidence>
<dbReference type="InterPro" id="IPR027417">
    <property type="entry name" value="P-loop_NTPase"/>
</dbReference>
<dbReference type="Gene3D" id="3.40.50.300">
    <property type="entry name" value="P-loop containing nucleotide triphosphate hydrolases"/>
    <property type="match status" value="1"/>
</dbReference>
<dbReference type="AlphaFoldDB" id="A0A1E5XJC7"/>
<reference evidence="1 2" key="1">
    <citation type="journal article" date="2015" name="Genome Announc.">
        <title>Genome Assemblies of Three Soil-Associated Devosia species: D. insulae, D. limi, and D. soli.</title>
        <authorList>
            <person name="Hassan Y.I."/>
            <person name="Lepp D."/>
            <person name="Zhou T."/>
        </authorList>
    </citation>
    <scope>NUCLEOTIDE SEQUENCE [LARGE SCALE GENOMIC DNA]</scope>
    <source>
        <strain evidence="1 2">DS-56</strain>
    </source>
</reference>
<organism evidence="1 2">
    <name type="scientific">Devosia insulae DS-56</name>
    <dbReference type="NCBI Taxonomy" id="1116389"/>
    <lineage>
        <taxon>Bacteria</taxon>
        <taxon>Pseudomonadati</taxon>
        <taxon>Pseudomonadota</taxon>
        <taxon>Alphaproteobacteria</taxon>
        <taxon>Hyphomicrobiales</taxon>
        <taxon>Devosiaceae</taxon>
        <taxon>Devosia</taxon>
    </lineage>
</organism>
<evidence type="ECO:0000313" key="2">
    <source>
        <dbReference type="Proteomes" id="UP000095463"/>
    </source>
</evidence>
<evidence type="ECO:0000313" key="1">
    <source>
        <dbReference type="EMBL" id="OEO28703.1"/>
    </source>
</evidence>
<gene>
    <name evidence="1" type="ORF">VW23_003510</name>
</gene>
<protein>
    <recommendedName>
        <fullName evidence="3">Sulfotransferase domain-containing protein</fullName>
    </recommendedName>
</protein>
<name>A0A1E5XJC7_9HYPH</name>
<accession>A0A1E5XJC7</accession>
<dbReference type="OrthoDB" id="7944760at2"/>
<comment type="caution">
    <text evidence="1">The sequence shown here is derived from an EMBL/GenBank/DDBJ whole genome shotgun (WGS) entry which is preliminary data.</text>
</comment>
<dbReference type="RefSeq" id="WP_069912005.1">
    <property type="nucleotide sequence ID" value="NZ_LAJE02000362.1"/>
</dbReference>
<dbReference type="Proteomes" id="UP000095463">
    <property type="component" value="Unassembled WGS sequence"/>
</dbReference>
<keyword evidence="2" id="KW-1185">Reference proteome</keyword>